<reference evidence="2" key="1">
    <citation type="submission" date="2018-01" db="EMBL/GenBank/DDBJ databases">
        <authorList>
            <person name="Mao J.F."/>
        </authorList>
    </citation>
    <scope>NUCLEOTIDE SEQUENCE</scope>
    <source>
        <strain evidence="2">Huo1</strain>
        <tissue evidence="2">Leaf</tissue>
    </source>
</reference>
<feature type="region of interest" description="Disordered" evidence="1">
    <location>
        <begin position="75"/>
        <end position="111"/>
    </location>
</feature>
<dbReference type="PANTHER" id="PTHR33700:SF22">
    <property type="entry name" value="PROTEIN, PUTATIVE-RELATED"/>
    <property type="match status" value="1"/>
</dbReference>
<dbReference type="AlphaFoldDB" id="A0A8X8ZHI6"/>
<keyword evidence="3" id="KW-1185">Reference proteome</keyword>
<dbReference type="EMBL" id="PNBA02000013">
    <property type="protein sequence ID" value="KAG6404189.1"/>
    <property type="molecule type" value="Genomic_DNA"/>
</dbReference>
<evidence type="ECO:0000313" key="3">
    <source>
        <dbReference type="Proteomes" id="UP000298416"/>
    </source>
</evidence>
<evidence type="ECO:0000256" key="1">
    <source>
        <dbReference type="SAM" id="MobiDB-lite"/>
    </source>
</evidence>
<name>A0A8X8ZHI6_SALSN</name>
<organism evidence="2">
    <name type="scientific">Salvia splendens</name>
    <name type="common">Scarlet sage</name>
    <dbReference type="NCBI Taxonomy" id="180675"/>
    <lineage>
        <taxon>Eukaryota</taxon>
        <taxon>Viridiplantae</taxon>
        <taxon>Streptophyta</taxon>
        <taxon>Embryophyta</taxon>
        <taxon>Tracheophyta</taxon>
        <taxon>Spermatophyta</taxon>
        <taxon>Magnoliopsida</taxon>
        <taxon>eudicotyledons</taxon>
        <taxon>Gunneridae</taxon>
        <taxon>Pentapetalae</taxon>
        <taxon>asterids</taxon>
        <taxon>lamiids</taxon>
        <taxon>Lamiales</taxon>
        <taxon>Lamiaceae</taxon>
        <taxon>Nepetoideae</taxon>
        <taxon>Mentheae</taxon>
        <taxon>Salviinae</taxon>
        <taxon>Salvia</taxon>
        <taxon>Salvia subgen. Calosphace</taxon>
        <taxon>core Calosphace</taxon>
    </lineage>
</organism>
<proteinExistence type="predicted"/>
<evidence type="ECO:0000313" key="2">
    <source>
        <dbReference type="EMBL" id="KAG6404189.1"/>
    </source>
</evidence>
<reference evidence="2" key="2">
    <citation type="submission" date="2020-08" db="EMBL/GenBank/DDBJ databases">
        <title>Plant Genome Project.</title>
        <authorList>
            <person name="Zhang R.-G."/>
        </authorList>
    </citation>
    <scope>NUCLEOTIDE SEQUENCE</scope>
    <source>
        <strain evidence="2">Huo1</strain>
        <tissue evidence="2">Leaf</tissue>
    </source>
</reference>
<accession>A0A8X8ZHI6</accession>
<dbReference type="PANTHER" id="PTHR33700">
    <property type="entry name" value="MYB-LIKE PROTEIN X"/>
    <property type="match status" value="1"/>
</dbReference>
<comment type="caution">
    <text evidence="2">The sequence shown here is derived from an EMBL/GenBank/DDBJ whole genome shotgun (WGS) entry which is preliminary data.</text>
</comment>
<dbReference type="Proteomes" id="UP000298416">
    <property type="component" value="Unassembled WGS sequence"/>
</dbReference>
<gene>
    <name evidence="2" type="ORF">SASPL_136429</name>
</gene>
<sequence>MLRQSPRRNQRSKGMKVKHVLQVSVLLGVCIWLVLYQMPHPSDAGSFSQHGIKLSQKLLAAGDIKLGRKDLKPRTTTLGEGVQRVKGATEDYSASPKASEEAESPSPTLAK</sequence>
<protein>
    <submittedName>
        <fullName evidence="2">Uncharacterized protein</fullName>
    </submittedName>
</protein>